<reference evidence="1" key="1">
    <citation type="submission" date="2018-11" db="EMBL/GenBank/DDBJ databases">
        <authorList>
            <consortium name="Pathogen Informatics"/>
        </authorList>
    </citation>
    <scope>NUCLEOTIDE SEQUENCE</scope>
</reference>
<gene>
    <name evidence="1" type="ORF">PXEA_LOCUS18632</name>
</gene>
<comment type="caution">
    <text evidence="1">The sequence shown here is derived from an EMBL/GenBank/DDBJ whole genome shotgun (WGS) entry which is preliminary data.</text>
</comment>
<dbReference type="EMBL" id="CAAALY010072219">
    <property type="protein sequence ID" value="VEL25192.1"/>
    <property type="molecule type" value="Genomic_DNA"/>
</dbReference>
<sequence>MASLFDLRGHLESCLRQDLTMSQTPSAQAFRQPPLVFTGAVLFQTRNRLGSAVHPHCRRTLLPVLANRRPGTSKMSCLNALRHGHFVHSR</sequence>
<evidence type="ECO:0000313" key="2">
    <source>
        <dbReference type="Proteomes" id="UP000784294"/>
    </source>
</evidence>
<accession>A0A448X0X3</accession>
<evidence type="ECO:0000313" key="1">
    <source>
        <dbReference type="EMBL" id="VEL25192.1"/>
    </source>
</evidence>
<proteinExistence type="predicted"/>
<keyword evidence="2" id="KW-1185">Reference proteome</keyword>
<dbReference type="Proteomes" id="UP000784294">
    <property type="component" value="Unassembled WGS sequence"/>
</dbReference>
<organism evidence="1 2">
    <name type="scientific">Protopolystoma xenopodis</name>
    <dbReference type="NCBI Taxonomy" id="117903"/>
    <lineage>
        <taxon>Eukaryota</taxon>
        <taxon>Metazoa</taxon>
        <taxon>Spiralia</taxon>
        <taxon>Lophotrochozoa</taxon>
        <taxon>Platyhelminthes</taxon>
        <taxon>Monogenea</taxon>
        <taxon>Polyopisthocotylea</taxon>
        <taxon>Polystomatidea</taxon>
        <taxon>Polystomatidae</taxon>
        <taxon>Protopolystoma</taxon>
    </lineage>
</organism>
<name>A0A448X0X3_9PLAT</name>
<dbReference type="AlphaFoldDB" id="A0A448X0X3"/>
<protein>
    <submittedName>
        <fullName evidence="1">Uncharacterized protein</fullName>
    </submittedName>
</protein>